<keyword evidence="12" id="KW-1185">Reference proteome</keyword>
<evidence type="ECO:0000259" key="10">
    <source>
        <dbReference type="PROSITE" id="PS50866"/>
    </source>
</evidence>
<dbReference type="AlphaFoldDB" id="A0AAN7UAD7"/>
<keyword evidence="4 9" id="KW-0732">Signal</keyword>
<keyword evidence="5 8" id="KW-1133">Transmembrane helix</keyword>
<gene>
    <name evidence="11" type="ORF">RB653_004366</name>
</gene>
<dbReference type="PANTHER" id="PTHR22811">
    <property type="entry name" value="TRANSMEMBRANE EMP24 DOMAIN-CONTAINING PROTEIN"/>
    <property type="match status" value="1"/>
</dbReference>
<evidence type="ECO:0000256" key="1">
    <source>
        <dbReference type="ARBA" id="ARBA00004479"/>
    </source>
</evidence>
<dbReference type="SMART" id="SM01190">
    <property type="entry name" value="EMP24_GP25L"/>
    <property type="match status" value="1"/>
</dbReference>
<comment type="subcellular location">
    <subcellularLocation>
        <location evidence="1 7">Membrane</location>
        <topology evidence="1 7">Single-pass type I membrane protein</topology>
    </subcellularLocation>
</comment>
<comment type="similarity">
    <text evidence="2 7">Belongs to the EMP24/GP25L family.</text>
</comment>
<protein>
    <recommendedName>
        <fullName evidence="10">GOLD domain-containing protein</fullName>
    </recommendedName>
</protein>
<evidence type="ECO:0000256" key="9">
    <source>
        <dbReference type="SAM" id="SignalP"/>
    </source>
</evidence>
<evidence type="ECO:0000256" key="3">
    <source>
        <dbReference type="ARBA" id="ARBA00022692"/>
    </source>
</evidence>
<feature type="domain" description="GOLD" evidence="10">
    <location>
        <begin position="30"/>
        <end position="122"/>
    </location>
</feature>
<dbReference type="Pfam" id="PF01105">
    <property type="entry name" value="EMP24_GP25L"/>
    <property type="match status" value="1"/>
</dbReference>
<organism evidence="11 12">
    <name type="scientific">Dictyostelium firmibasis</name>
    <dbReference type="NCBI Taxonomy" id="79012"/>
    <lineage>
        <taxon>Eukaryota</taxon>
        <taxon>Amoebozoa</taxon>
        <taxon>Evosea</taxon>
        <taxon>Eumycetozoa</taxon>
        <taxon>Dictyostelia</taxon>
        <taxon>Dictyosteliales</taxon>
        <taxon>Dictyosteliaceae</taxon>
        <taxon>Dictyostelium</taxon>
    </lineage>
</organism>
<keyword evidence="3 7" id="KW-0812">Transmembrane</keyword>
<dbReference type="EMBL" id="JAVFKY010000001">
    <property type="protein sequence ID" value="KAK5582780.1"/>
    <property type="molecule type" value="Genomic_DNA"/>
</dbReference>
<comment type="caution">
    <text evidence="11">The sequence shown here is derived from an EMBL/GenBank/DDBJ whole genome shotgun (WGS) entry which is preliminary data.</text>
</comment>
<evidence type="ECO:0000313" key="11">
    <source>
        <dbReference type="EMBL" id="KAK5582780.1"/>
    </source>
</evidence>
<feature type="chain" id="PRO_5042913533" description="GOLD domain-containing protein" evidence="9">
    <location>
        <begin position="21"/>
        <end position="214"/>
    </location>
</feature>
<feature type="signal peptide" evidence="9">
    <location>
        <begin position="1"/>
        <end position="20"/>
    </location>
</feature>
<evidence type="ECO:0000256" key="5">
    <source>
        <dbReference type="ARBA" id="ARBA00022989"/>
    </source>
</evidence>
<evidence type="ECO:0000256" key="4">
    <source>
        <dbReference type="ARBA" id="ARBA00022729"/>
    </source>
</evidence>
<keyword evidence="6 8" id="KW-0472">Membrane</keyword>
<dbReference type="PROSITE" id="PS50866">
    <property type="entry name" value="GOLD"/>
    <property type="match status" value="1"/>
</dbReference>
<dbReference type="Proteomes" id="UP001344447">
    <property type="component" value="Unassembled WGS sequence"/>
</dbReference>
<evidence type="ECO:0000256" key="7">
    <source>
        <dbReference type="RuleBase" id="RU003827"/>
    </source>
</evidence>
<accession>A0AAN7UAD7</accession>
<evidence type="ECO:0000256" key="8">
    <source>
        <dbReference type="SAM" id="Phobius"/>
    </source>
</evidence>
<evidence type="ECO:0000256" key="2">
    <source>
        <dbReference type="ARBA" id="ARBA00007104"/>
    </source>
</evidence>
<evidence type="ECO:0000256" key="6">
    <source>
        <dbReference type="ARBA" id="ARBA00023136"/>
    </source>
</evidence>
<reference evidence="11 12" key="1">
    <citation type="submission" date="2023-11" db="EMBL/GenBank/DDBJ databases">
        <title>Dfirmibasis_genome.</title>
        <authorList>
            <person name="Edelbroek B."/>
            <person name="Kjellin J."/>
            <person name="Jerlstrom-Hultqvist J."/>
            <person name="Soderbom F."/>
        </authorList>
    </citation>
    <scope>NUCLEOTIDE SEQUENCE [LARGE SCALE GENOMIC DNA]</scope>
    <source>
        <strain evidence="11 12">TNS-C-14</strain>
    </source>
</reference>
<feature type="transmembrane region" description="Helical" evidence="8">
    <location>
        <begin position="182"/>
        <end position="201"/>
    </location>
</feature>
<name>A0AAN7UAD7_9MYCE</name>
<dbReference type="InterPro" id="IPR009038">
    <property type="entry name" value="GOLD_dom"/>
</dbReference>
<dbReference type="GO" id="GO:0016020">
    <property type="term" value="C:membrane"/>
    <property type="evidence" value="ECO:0007669"/>
    <property type="project" value="UniProtKB-SubCell"/>
</dbReference>
<proteinExistence type="inferred from homology"/>
<dbReference type="InterPro" id="IPR015720">
    <property type="entry name" value="Emp24-like"/>
</dbReference>
<sequence>MMIKLCLLVIIAMIFNVGSAVYFELNGGQTKCFIEENPKDTTVLAKYILEDITPQQGGYGNQLSLTVKVTDPEKREVLSKTMPANGRFAFSTQVGGEHKICFSTNTSKWFGPTVKTRLHLELEGGAGANDYEEIAKVEHLTGIEISLRRLNDRVNQIRKEQSYQKGREIVFRNTSESTNARVMWWSIIQLVVLVLTGVWQMKHLKSFFKAKKLV</sequence>
<evidence type="ECO:0000313" key="12">
    <source>
        <dbReference type="Proteomes" id="UP001344447"/>
    </source>
</evidence>